<evidence type="ECO:0000256" key="6">
    <source>
        <dbReference type="ARBA" id="ARBA00022617"/>
    </source>
</evidence>
<gene>
    <name evidence="19" type="ORF">J2X11_002034</name>
</gene>
<evidence type="ECO:0000256" key="9">
    <source>
        <dbReference type="ARBA" id="ARBA00022723"/>
    </source>
</evidence>
<reference evidence="19 20" key="1">
    <citation type="submission" date="2023-07" db="EMBL/GenBank/DDBJ databases">
        <title>Sorghum-associated microbial communities from plants grown in Nebraska, USA.</title>
        <authorList>
            <person name="Schachtman D."/>
        </authorList>
    </citation>
    <scope>NUCLEOTIDE SEQUENCE [LARGE SCALE GENOMIC DNA]</scope>
    <source>
        <strain evidence="19 20">BE248</strain>
    </source>
</reference>
<comment type="caution">
    <text evidence="19">The sequence shown here is derived from an EMBL/GenBank/DDBJ whole genome shotgun (WGS) entry which is preliminary data.</text>
</comment>
<keyword evidence="11 17" id="KW-1278">Translocase</keyword>
<keyword evidence="7 17" id="KW-0679">Respiratory chain</keyword>
<sequence length="258" mass="26942">MLLMGLVVAGGMYAAFAPKPATAEEASARDIEAGRQLFLIGCASCHGKNAEGIQTKRGDNYGPTLVGVGAAAVDFQVGTGRMPLANSGPQAPRKAPEFDEEETRQVSAYIASLAPGPAIPEDEYLDYKGVNEEGLAEGGEFFRTNCTACHNSVGAGGALPSGRYAPTLKGVDAKHIYEAMTTGPQQMPVFADTTITPEEKRNVIAYIKKIQSQPEYGGMAGGGHGPVVDGLFTWVIGIGGLVGFAIWIGAHGARVKKK</sequence>
<keyword evidence="14 17" id="KW-0408">Iron</keyword>
<keyword evidence="12 17" id="KW-0249">Electron transport</keyword>
<dbReference type="Gene3D" id="1.10.760.10">
    <property type="entry name" value="Cytochrome c-like domain"/>
    <property type="match status" value="2"/>
</dbReference>
<dbReference type="PANTHER" id="PTHR33751:SF13">
    <property type="entry name" value="CYTOCHROME BC1 COMPLEX CYTOCHROME C SUBUNIT"/>
    <property type="match status" value="1"/>
</dbReference>
<feature type="domain" description="Cytochrome c" evidence="18">
    <location>
        <begin position="133"/>
        <end position="211"/>
    </location>
</feature>
<evidence type="ECO:0000259" key="18">
    <source>
        <dbReference type="PROSITE" id="PS51007"/>
    </source>
</evidence>
<dbReference type="PROSITE" id="PS51007">
    <property type="entry name" value="CYTC"/>
    <property type="match status" value="2"/>
</dbReference>
<evidence type="ECO:0000256" key="11">
    <source>
        <dbReference type="ARBA" id="ARBA00022967"/>
    </source>
</evidence>
<evidence type="ECO:0000313" key="19">
    <source>
        <dbReference type="EMBL" id="MDR7087195.1"/>
    </source>
</evidence>
<evidence type="ECO:0000256" key="14">
    <source>
        <dbReference type="ARBA" id="ARBA00023004"/>
    </source>
</evidence>
<dbReference type="Pfam" id="PF00034">
    <property type="entry name" value="Cytochrom_C"/>
    <property type="match status" value="1"/>
</dbReference>
<evidence type="ECO:0000256" key="10">
    <source>
        <dbReference type="ARBA" id="ARBA00022737"/>
    </source>
</evidence>
<dbReference type="PIRSF" id="PIRSF000007">
    <property type="entry name" value="Ubiq_cycred_cyc"/>
    <property type="match status" value="1"/>
</dbReference>
<proteinExistence type="predicted"/>
<keyword evidence="20" id="KW-1185">Reference proteome</keyword>
<keyword evidence="8 17" id="KW-0812">Transmembrane</keyword>
<evidence type="ECO:0000256" key="7">
    <source>
        <dbReference type="ARBA" id="ARBA00022660"/>
    </source>
</evidence>
<comment type="catalytic activity">
    <reaction evidence="16 17">
        <text>a quinol + 2 Fe(III)-[cytochrome c](out) = a quinone + 2 Fe(II)-[cytochrome c](out) + 2 H(+)(out)</text>
        <dbReference type="Rhea" id="RHEA:11484"/>
        <dbReference type="Rhea" id="RHEA-COMP:10350"/>
        <dbReference type="Rhea" id="RHEA-COMP:14399"/>
        <dbReference type="ChEBI" id="CHEBI:15378"/>
        <dbReference type="ChEBI" id="CHEBI:24646"/>
        <dbReference type="ChEBI" id="CHEBI:29033"/>
        <dbReference type="ChEBI" id="CHEBI:29034"/>
        <dbReference type="ChEBI" id="CHEBI:132124"/>
        <dbReference type="EC" id="7.1.1.8"/>
    </reaction>
</comment>
<keyword evidence="9 17" id="KW-0479">Metal-binding</keyword>
<keyword evidence="4 17" id="KW-0813">Transport</keyword>
<dbReference type="InterPro" id="IPR036909">
    <property type="entry name" value="Cyt_c-like_dom_sf"/>
</dbReference>
<dbReference type="InterPro" id="IPR009056">
    <property type="entry name" value="Cyt_c-like_dom"/>
</dbReference>
<organism evidence="19 20">
    <name type="scientific">Aeromicrobium panaciterrae</name>
    <dbReference type="NCBI Taxonomy" id="363861"/>
    <lineage>
        <taxon>Bacteria</taxon>
        <taxon>Bacillati</taxon>
        <taxon>Actinomycetota</taxon>
        <taxon>Actinomycetes</taxon>
        <taxon>Propionibacteriales</taxon>
        <taxon>Nocardioidaceae</taxon>
        <taxon>Aeromicrobium</taxon>
    </lineage>
</organism>
<evidence type="ECO:0000256" key="15">
    <source>
        <dbReference type="ARBA" id="ARBA00023136"/>
    </source>
</evidence>
<name>A0ABU1UPT5_9ACTN</name>
<evidence type="ECO:0000256" key="12">
    <source>
        <dbReference type="ARBA" id="ARBA00022982"/>
    </source>
</evidence>
<comment type="subunit">
    <text evidence="17">The cytochrome bc1 complex is composed of a cytochrome b (QcrB), the Rieske iron-sulfur protein (QcrA) and a diheme cytochrome c (QcrC) subunit.</text>
</comment>
<evidence type="ECO:0000256" key="2">
    <source>
        <dbReference type="ARBA" id="ARBA00012951"/>
    </source>
</evidence>
<dbReference type="Pfam" id="PF13442">
    <property type="entry name" value="Cytochrome_CBB3"/>
    <property type="match status" value="1"/>
</dbReference>
<keyword evidence="5 17" id="KW-1003">Cell membrane</keyword>
<dbReference type="SUPFAM" id="SSF46626">
    <property type="entry name" value="Cytochrome c"/>
    <property type="match status" value="2"/>
</dbReference>
<protein>
    <recommendedName>
        <fullName evidence="3 17">Cytochrome bc1 complex cytochrome c subunit</fullName>
        <ecNumber evidence="2 17">7.1.1.8</ecNumber>
    </recommendedName>
</protein>
<evidence type="ECO:0000256" key="16">
    <source>
        <dbReference type="ARBA" id="ARBA00029351"/>
    </source>
</evidence>
<comment type="caution">
    <text evidence="17">Lacks conserved residue(s) required for the propagation of feature annotation.</text>
</comment>
<accession>A0ABU1UPT5</accession>
<evidence type="ECO:0000256" key="17">
    <source>
        <dbReference type="PIRNR" id="PIRNR000007"/>
    </source>
</evidence>
<evidence type="ECO:0000256" key="1">
    <source>
        <dbReference type="ARBA" id="ARBA00004651"/>
    </source>
</evidence>
<comment type="subcellular location">
    <subcellularLocation>
        <location evidence="1 17">Cell membrane</location>
        <topology evidence="1 17">Multi-pass membrane protein</topology>
    </subcellularLocation>
</comment>
<keyword evidence="13 17" id="KW-1133">Transmembrane helix</keyword>
<dbReference type="EC" id="7.1.1.8" evidence="2 17"/>
<keyword evidence="10" id="KW-0677">Repeat</keyword>
<evidence type="ECO:0000256" key="8">
    <source>
        <dbReference type="ARBA" id="ARBA00022692"/>
    </source>
</evidence>
<evidence type="ECO:0000256" key="3">
    <source>
        <dbReference type="ARBA" id="ARBA00017819"/>
    </source>
</evidence>
<evidence type="ECO:0000256" key="4">
    <source>
        <dbReference type="ARBA" id="ARBA00022448"/>
    </source>
</evidence>
<evidence type="ECO:0000313" key="20">
    <source>
        <dbReference type="Proteomes" id="UP001257739"/>
    </source>
</evidence>
<dbReference type="PANTHER" id="PTHR33751">
    <property type="entry name" value="CBB3-TYPE CYTOCHROME C OXIDASE SUBUNIT FIXP"/>
    <property type="match status" value="1"/>
</dbReference>
<evidence type="ECO:0000256" key="13">
    <source>
        <dbReference type="ARBA" id="ARBA00022989"/>
    </source>
</evidence>
<feature type="domain" description="Cytochrome c" evidence="18">
    <location>
        <begin position="29"/>
        <end position="114"/>
    </location>
</feature>
<keyword evidence="15 17" id="KW-0472">Membrane</keyword>
<dbReference type="InterPro" id="IPR050597">
    <property type="entry name" value="Cytochrome_c_Oxidase_Subunit"/>
</dbReference>
<dbReference type="InterPro" id="IPR009152">
    <property type="entry name" value="bc1_cytC-su"/>
</dbReference>
<dbReference type="EMBL" id="JAVDWH010000001">
    <property type="protein sequence ID" value="MDR7087195.1"/>
    <property type="molecule type" value="Genomic_DNA"/>
</dbReference>
<evidence type="ECO:0000256" key="5">
    <source>
        <dbReference type="ARBA" id="ARBA00022475"/>
    </source>
</evidence>
<dbReference type="Proteomes" id="UP001257739">
    <property type="component" value="Unassembled WGS sequence"/>
</dbReference>
<feature type="transmembrane region" description="Helical" evidence="17">
    <location>
        <begin position="231"/>
        <end position="250"/>
    </location>
</feature>
<keyword evidence="6 17" id="KW-0349">Heme</keyword>